<dbReference type="Gene3D" id="3.40.50.200">
    <property type="entry name" value="Peptidase S8/S53 domain"/>
    <property type="match status" value="1"/>
</dbReference>
<evidence type="ECO:0000256" key="1">
    <source>
        <dbReference type="ARBA" id="ARBA00011073"/>
    </source>
</evidence>
<dbReference type="InterPro" id="IPR015915">
    <property type="entry name" value="Kelch-typ_b-propeller"/>
</dbReference>
<dbReference type="SUPFAM" id="SSF49464">
    <property type="entry name" value="Carboxypeptidase regulatory domain-like"/>
    <property type="match status" value="3"/>
</dbReference>
<dbReference type="InterPro" id="IPR015500">
    <property type="entry name" value="Peptidase_S8_subtilisin-rel"/>
</dbReference>
<keyword evidence="2 5" id="KW-0645">Protease</keyword>
<dbReference type="PROSITE" id="PS51892">
    <property type="entry name" value="SUBTILASE"/>
    <property type="match status" value="1"/>
</dbReference>
<dbReference type="InterPro" id="IPR008969">
    <property type="entry name" value="CarboxyPept-like_regulatory"/>
</dbReference>
<dbReference type="Pfam" id="PF01344">
    <property type="entry name" value="Kelch_1"/>
    <property type="match status" value="4"/>
</dbReference>
<dbReference type="Pfam" id="PF00082">
    <property type="entry name" value="Peptidase_S8"/>
    <property type="match status" value="1"/>
</dbReference>
<dbReference type="SUPFAM" id="SSF117281">
    <property type="entry name" value="Kelch motif"/>
    <property type="match status" value="1"/>
</dbReference>
<feature type="compositionally biased region" description="Polar residues" evidence="6">
    <location>
        <begin position="318"/>
        <end position="328"/>
    </location>
</feature>
<evidence type="ECO:0000256" key="5">
    <source>
        <dbReference type="PROSITE-ProRule" id="PRU01240"/>
    </source>
</evidence>
<dbReference type="EMBL" id="JBHSRJ010000008">
    <property type="protein sequence ID" value="MFC6045188.1"/>
    <property type="molecule type" value="Genomic_DNA"/>
</dbReference>
<dbReference type="PANTHER" id="PTHR43806:SF11">
    <property type="entry name" value="CEREVISIN-RELATED"/>
    <property type="match status" value="1"/>
</dbReference>
<feature type="region of interest" description="Disordered" evidence="6">
    <location>
        <begin position="988"/>
        <end position="1009"/>
    </location>
</feature>
<comment type="similarity">
    <text evidence="1 5">Belongs to the peptidase S8 family.</text>
</comment>
<dbReference type="SUPFAM" id="SSF52743">
    <property type="entry name" value="Subtilisin-like"/>
    <property type="match status" value="1"/>
</dbReference>
<dbReference type="InterPro" id="IPR050131">
    <property type="entry name" value="Peptidase_S8_subtilisin-like"/>
</dbReference>
<feature type="compositionally biased region" description="Polar residues" evidence="6">
    <location>
        <begin position="855"/>
        <end position="864"/>
    </location>
</feature>
<evidence type="ECO:0000256" key="2">
    <source>
        <dbReference type="ARBA" id="ARBA00022670"/>
    </source>
</evidence>
<evidence type="ECO:0000313" key="10">
    <source>
        <dbReference type="Proteomes" id="UP001596135"/>
    </source>
</evidence>
<feature type="active site" description="Charge relay system" evidence="5">
    <location>
        <position position="252"/>
    </location>
</feature>
<keyword evidence="4 5" id="KW-0720">Serine protease</keyword>
<keyword evidence="10" id="KW-1185">Reference proteome</keyword>
<protein>
    <submittedName>
        <fullName evidence="9">S8 family serine peptidase</fullName>
    </submittedName>
</protein>
<feature type="region of interest" description="Disordered" evidence="6">
    <location>
        <begin position="309"/>
        <end position="329"/>
    </location>
</feature>
<dbReference type="InterPro" id="IPR036852">
    <property type="entry name" value="Peptidase_S8/S53_dom_sf"/>
</dbReference>
<dbReference type="PRINTS" id="PR00723">
    <property type="entry name" value="SUBTILISIN"/>
</dbReference>
<gene>
    <name evidence="9" type="ORF">ACFPYL_19015</name>
</gene>
<dbReference type="InterPro" id="IPR006311">
    <property type="entry name" value="TAT_signal"/>
</dbReference>
<sequence>MSSRLPIPRPPGRTGRSRRRLVELASLLLVVSGLALAVPDAAGAAPSGDPQLGKIKPKLAQQLESKGAATFWIRFAERPDLSKAPTIKDRTARGQYVVDRLTKAARDSQADVRALLDDEGSSYQSFWATNAIRVQAGSQALAEDLTAQPEVQALYPTFDYRLEQPKKGTAVHGPDAVEWGVANINADDVWSEFGDTGEDIVVGSIDSGVQYDHPALVNQYRGNNGDGTFTHDYNWFDASGTCGDAPCDNDGHGTHTMGTMVGDDGAANEVGVAPGARWITANGCCPSDEALISSGEWMLAPTDLEGENPDVSKRPDIINNSWGTQVPSNDPFMEDVEEAWAASGIFGSFSNGNNGPACETSGSPGSRTVNYSVGAYDVNNAIAGFSSRGAGQDGEIKPNISAPGVNVRSSVPDNAYASFSGTSMASPHLVGAIALLWSAAPSLRGDIPGTRALLDDTALDVDSTTCGGTADDNNVFGEGRLDALALLQAAPVGETGTLSGTVTDDGTGDPIGGATVAVDGEFDRSTTTAADGSYSLRLPTGDYAVTASAFGYGSEDASATITADTVTTRDFALTAAPSVTVRGTVTDGGGHGWPLYAKVDIAGPAPDVWTDPTTGDYSVDLPSGATYSMTVTADLPGYLPSTADVAVGASDVTHDVALQVDDSTCTAPGYVFNTAGVTEDFSGEALPDGWTVTDGLDNGQVWTFDDPGGQGNLTGGEGGFAIVDSDNYGSDGEQDTSLVSPVVDMSDLTAPVVGFAQDYNNLGDSADVDVSIDGGDTWETVLHQTTDVRGPRTDVIQLPMAAGQSQVQVRFHYYDASYAWWWEVDDVFVGNRTCDPVEGGLVVGNVRGSTGRTGINGATVTSIDQPADKATTKPTPDDPAVDDGFYQLFSSLTGRHPFEAAAKQHQSQRKTVNVPRNRTVAASFRLAAGHLTVTPTSIATTAKLGGAPKSGTFTLTNDGTAPVNVELGERDGGFVMQRADGTKQDLSQLSKSEGAPLQRLKAPVSLTSTGSGKAAATSAAAAGTQDAPWTDLADYPSAIMDNAVVNVDGTIYSIAGGDGSASTAAVYAYDPESLAWTAKADLPGARNAAAAGVVDGKIVAAGGWADGGPATDTWVYDPSADSWTAVADAPTALSASGQAVLDGKLYTVGGCTTADCLPMSNAVAAYDAASDSWQELADYPDSVAFASCAGIDGQVICTGGNDGSAASTATYAYDPSSDSWSPVADAPVDLWAAASAGAGGQLVVTGGVQGGAITNAAFAYDPGSDSWTDLPNSNVARYRGGAACGFYKVGGSQGSFDATPDSEMLPGLEDCAAGGADVGWLSVDPTTATLDPGESVTVTVTTDPNVPQPGVYTAAVTIGEDAPGNVEPVAVSMTVTPPAAWGKLAGTVKGASCAGATAPLGGATVQIDSWAGSWTLVTGADGGYAQWFNVGANPLQLIAAKDGYAPQTKKVRLTKGATVRDDFTLKKARC</sequence>
<evidence type="ECO:0000256" key="6">
    <source>
        <dbReference type="SAM" id="MobiDB-lite"/>
    </source>
</evidence>
<dbReference type="Gene3D" id="2.120.10.80">
    <property type="entry name" value="Kelch-type beta propeller"/>
    <property type="match status" value="2"/>
</dbReference>
<evidence type="ECO:0000259" key="8">
    <source>
        <dbReference type="Pfam" id="PF19190"/>
    </source>
</evidence>
<evidence type="ECO:0000256" key="3">
    <source>
        <dbReference type="ARBA" id="ARBA00022801"/>
    </source>
</evidence>
<dbReference type="NCBIfam" id="NF038128">
    <property type="entry name" value="choice_anch_J"/>
    <property type="match status" value="1"/>
</dbReference>
<evidence type="ECO:0000313" key="9">
    <source>
        <dbReference type="EMBL" id="MFC6045188.1"/>
    </source>
</evidence>
<dbReference type="SMART" id="SM00612">
    <property type="entry name" value="Kelch"/>
    <property type="match status" value="5"/>
</dbReference>
<dbReference type="InterPro" id="IPR000209">
    <property type="entry name" value="Peptidase_S8/S53_dom"/>
</dbReference>
<comment type="caution">
    <text evidence="9">The sequence shown here is derived from an EMBL/GenBank/DDBJ whole genome shotgun (WGS) entry which is preliminary data.</text>
</comment>
<dbReference type="Pfam" id="PF13620">
    <property type="entry name" value="CarboxypepD_reg"/>
    <property type="match status" value="1"/>
</dbReference>
<dbReference type="InterPro" id="IPR006652">
    <property type="entry name" value="Kelch_1"/>
</dbReference>
<dbReference type="Gene3D" id="2.60.120.200">
    <property type="match status" value="1"/>
</dbReference>
<feature type="domain" description="BACON" evidence="8">
    <location>
        <begin position="1317"/>
        <end position="1360"/>
    </location>
</feature>
<dbReference type="Proteomes" id="UP001596135">
    <property type="component" value="Unassembled WGS sequence"/>
</dbReference>
<feature type="active site" description="Charge relay system" evidence="5">
    <location>
        <position position="423"/>
    </location>
</feature>
<organism evidence="9 10">
    <name type="scientific">Nocardioides hankookensis</name>
    <dbReference type="NCBI Taxonomy" id="443157"/>
    <lineage>
        <taxon>Bacteria</taxon>
        <taxon>Bacillati</taxon>
        <taxon>Actinomycetota</taxon>
        <taxon>Actinomycetes</taxon>
        <taxon>Propionibacteriales</taxon>
        <taxon>Nocardioidaceae</taxon>
        <taxon>Nocardioides</taxon>
    </lineage>
</organism>
<feature type="region of interest" description="Disordered" evidence="6">
    <location>
        <begin position="855"/>
        <end position="880"/>
    </location>
</feature>
<dbReference type="Gene3D" id="2.60.40.1120">
    <property type="entry name" value="Carboxypeptidase-like, regulatory domain"/>
    <property type="match status" value="4"/>
</dbReference>
<accession>A0ABW1LNW9</accession>
<dbReference type="RefSeq" id="WP_379157911.1">
    <property type="nucleotide sequence ID" value="NZ_JBHSRJ010000008.1"/>
</dbReference>
<name>A0ABW1LNW9_9ACTN</name>
<dbReference type="PANTHER" id="PTHR43806">
    <property type="entry name" value="PEPTIDASE S8"/>
    <property type="match status" value="1"/>
</dbReference>
<evidence type="ECO:0000259" key="7">
    <source>
        <dbReference type="Pfam" id="PF00082"/>
    </source>
</evidence>
<dbReference type="Pfam" id="PF19190">
    <property type="entry name" value="BACON_2"/>
    <property type="match status" value="1"/>
</dbReference>
<reference evidence="10" key="1">
    <citation type="journal article" date="2019" name="Int. J. Syst. Evol. Microbiol.">
        <title>The Global Catalogue of Microorganisms (GCM) 10K type strain sequencing project: providing services to taxonomists for standard genome sequencing and annotation.</title>
        <authorList>
            <consortium name="The Broad Institute Genomics Platform"/>
            <consortium name="The Broad Institute Genome Sequencing Center for Infectious Disease"/>
            <person name="Wu L."/>
            <person name="Ma J."/>
        </authorList>
    </citation>
    <scope>NUCLEOTIDE SEQUENCE [LARGE SCALE GENOMIC DNA]</scope>
    <source>
        <strain evidence="10">CCUG 54522</strain>
    </source>
</reference>
<dbReference type="PROSITE" id="PS51318">
    <property type="entry name" value="TAT"/>
    <property type="match status" value="1"/>
</dbReference>
<proteinExistence type="inferred from homology"/>
<evidence type="ECO:0000256" key="4">
    <source>
        <dbReference type="ARBA" id="ARBA00022825"/>
    </source>
</evidence>
<feature type="active site" description="Charge relay system" evidence="5">
    <location>
        <position position="206"/>
    </location>
</feature>
<dbReference type="InterPro" id="IPR024361">
    <property type="entry name" value="BACON"/>
</dbReference>
<feature type="domain" description="Peptidase S8/S53" evidence="7">
    <location>
        <begin position="197"/>
        <end position="478"/>
    </location>
</feature>
<keyword evidence="3 5" id="KW-0378">Hydrolase</keyword>